<dbReference type="SMART" id="SM00355">
    <property type="entry name" value="ZnF_C2H2"/>
    <property type="match status" value="5"/>
</dbReference>
<evidence type="ECO:0000256" key="7">
    <source>
        <dbReference type="PROSITE-ProRule" id="PRU00042"/>
    </source>
</evidence>
<feature type="domain" description="C2H2-type" evidence="10">
    <location>
        <begin position="287"/>
        <end position="315"/>
    </location>
</feature>
<dbReference type="GO" id="GO:0010468">
    <property type="term" value="P:regulation of gene expression"/>
    <property type="evidence" value="ECO:0007669"/>
    <property type="project" value="TreeGrafter"/>
</dbReference>
<dbReference type="InterPro" id="IPR013087">
    <property type="entry name" value="Znf_C2H2_type"/>
</dbReference>
<dbReference type="SUPFAM" id="SSF57716">
    <property type="entry name" value="Glucocorticoid receptor-like (DNA-binding domain)"/>
    <property type="match status" value="1"/>
</dbReference>
<evidence type="ECO:0000256" key="6">
    <source>
        <dbReference type="ARBA" id="ARBA00023242"/>
    </source>
</evidence>
<feature type="binding site" evidence="8">
    <location>
        <position position="66"/>
    </location>
    <ligand>
        <name>Zn(2+)</name>
        <dbReference type="ChEBI" id="CHEBI:29105"/>
    </ligand>
</feature>
<feature type="compositionally biased region" description="Polar residues" evidence="9">
    <location>
        <begin position="229"/>
        <end position="241"/>
    </location>
</feature>
<dbReference type="GO" id="GO:0005634">
    <property type="term" value="C:nucleus"/>
    <property type="evidence" value="ECO:0007669"/>
    <property type="project" value="UniProtKB-SubCell"/>
</dbReference>
<dbReference type="InterPro" id="IPR050331">
    <property type="entry name" value="Zinc_finger"/>
</dbReference>
<dbReference type="SMART" id="SM00868">
    <property type="entry name" value="zf-AD"/>
    <property type="match status" value="1"/>
</dbReference>
<organism evidence="12 13">
    <name type="scientific">Anopheles dirus</name>
    <dbReference type="NCBI Taxonomy" id="7168"/>
    <lineage>
        <taxon>Eukaryota</taxon>
        <taxon>Metazoa</taxon>
        <taxon>Ecdysozoa</taxon>
        <taxon>Arthropoda</taxon>
        <taxon>Hexapoda</taxon>
        <taxon>Insecta</taxon>
        <taxon>Pterygota</taxon>
        <taxon>Neoptera</taxon>
        <taxon>Endopterygota</taxon>
        <taxon>Diptera</taxon>
        <taxon>Nematocera</taxon>
        <taxon>Culicoidea</taxon>
        <taxon>Culicidae</taxon>
        <taxon>Anophelinae</taxon>
        <taxon>Anopheles</taxon>
    </lineage>
</organism>
<dbReference type="STRING" id="7168.A0A182NKX7"/>
<feature type="binding site" evidence="8">
    <location>
        <position position="18"/>
    </location>
    <ligand>
        <name>Zn(2+)</name>
        <dbReference type="ChEBI" id="CHEBI:29105"/>
    </ligand>
</feature>
<keyword evidence="6" id="KW-0539">Nucleus</keyword>
<dbReference type="SUPFAM" id="SSF57667">
    <property type="entry name" value="beta-beta-alpha zinc fingers"/>
    <property type="match status" value="2"/>
</dbReference>
<feature type="binding site" evidence="8">
    <location>
        <position position="21"/>
    </location>
    <ligand>
        <name>Zn(2+)</name>
        <dbReference type="ChEBI" id="CHEBI:29105"/>
    </ligand>
</feature>
<evidence type="ECO:0000256" key="4">
    <source>
        <dbReference type="ARBA" id="ARBA00022771"/>
    </source>
</evidence>
<dbReference type="Pfam" id="PF07776">
    <property type="entry name" value="zf-AD"/>
    <property type="match status" value="1"/>
</dbReference>
<accession>A0A182NKX7</accession>
<dbReference type="Gene3D" id="3.30.160.60">
    <property type="entry name" value="Classic Zinc Finger"/>
    <property type="match status" value="3"/>
</dbReference>
<dbReference type="AlphaFoldDB" id="A0A182NKX7"/>
<dbReference type="Pfam" id="PF00096">
    <property type="entry name" value="zf-C2H2"/>
    <property type="match status" value="1"/>
</dbReference>
<feature type="compositionally biased region" description="Polar residues" evidence="9">
    <location>
        <begin position="185"/>
        <end position="194"/>
    </location>
</feature>
<dbReference type="Proteomes" id="UP000075884">
    <property type="component" value="Unassembled WGS sequence"/>
</dbReference>
<evidence type="ECO:0000256" key="3">
    <source>
        <dbReference type="ARBA" id="ARBA00022737"/>
    </source>
</evidence>
<feature type="region of interest" description="Disordered" evidence="9">
    <location>
        <begin position="228"/>
        <end position="249"/>
    </location>
</feature>
<dbReference type="EnsemblMetazoa" id="ADIR008307-RA">
    <property type="protein sequence ID" value="ADIR008307-PA"/>
    <property type="gene ID" value="ADIR008307"/>
</dbReference>
<keyword evidence="4 7" id="KW-0863">Zinc-finger</keyword>
<evidence type="ECO:0000259" key="10">
    <source>
        <dbReference type="PROSITE" id="PS50157"/>
    </source>
</evidence>
<dbReference type="PANTHER" id="PTHR16515">
    <property type="entry name" value="PR DOMAIN ZINC FINGER PROTEIN"/>
    <property type="match status" value="1"/>
</dbReference>
<dbReference type="GO" id="GO:0008270">
    <property type="term" value="F:zinc ion binding"/>
    <property type="evidence" value="ECO:0007669"/>
    <property type="project" value="UniProtKB-UniRule"/>
</dbReference>
<sequence length="413" mass="47730">MDLTIYNDVPSDAPGTYCRFCFRETSLVPIFHPTTSEPLNLELITIIVDCIGVLLKPELDFPSAACQNCLQLMQEFHHFRRRAREYDKIIRSKMLPRIEPEVIIVKQETSDLENMYDQADKESTSSSTLTADESRDAPIDVLEQLQQLHQQHQLHQQQLLLRQQQEQQQQQHPVQLPQHLHQQQKSAYHHQSQEQSDEHEPKFSMSAIFNAQANALAAVAAAAAASAPIRTQTRSQLKRNQSGAGGAGSTTAAAALEDNRCMVCGEKFQSRDVWVAHLAVHTVERPFQCHICLAQFKTKYVQQNHIRTVHENVRSYRCPICIEPSRMFKSKRTLEDHMRYHTGERPFVCCICKITFSSGSVHRNHMYRVHREMRKKDRRCNYCGKVFDRILDLKRHQTSYCEKIVGREIADRL</sequence>
<evidence type="ECO:0000256" key="2">
    <source>
        <dbReference type="ARBA" id="ARBA00022723"/>
    </source>
</evidence>
<keyword evidence="2 8" id="KW-0479">Metal-binding</keyword>
<feature type="domain" description="C2H2-type" evidence="10">
    <location>
        <begin position="378"/>
        <end position="400"/>
    </location>
</feature>
<evidence type="ECO:0000256" key="8">
    <source>
        <dbReference type="PROSITE-ProRule" id="PRU01263"/>
    </source>
</evidence>
<evidence type="ECO:0000256" key="9">
    <source>
        <dbReference type="SAM" id="MobiDB-lite"/>
    </source>
</evidence>
<dbReference type="InterPro" id="IPR036236">
    <property type="entry name" value="Znf_C2H2_sf"/>
</dbReference>
<feature type="domain" description="C2H2-type" evidence="10">
    <location>
        <begin position="316"/>
        <end position="346"/>
    </location>
</feature>
<comment type="subcellular location">
    <subcellularLocation>
        <location evidence="1">Nucleus</location>
    </subcellularLocation>
</comment>
<evidence type="ECO:0000256" key="1">
    <source>
        <dbReference type="ARBA" id="ARBA00004123"/>
    </source>
</evidence>
<evidence type="ECO:0000313" key="12">
    <source>
        <dbReference type="EnsemblMetazoa" id="ADIR008307-PA"/>
    </source>
</evidence>
<feature type="binding site" evidence="8">
    <location>
        <position position="69"/>
    </location>
    <ligand>
        <name>Zn(2+)</name>
        <dbReference type="ChEBI" id="CHEBI:29105"/>
    </ligand>
</feature>
<evidence type="ECO:0000259" key="11">
    <source>
        <dbReference type="PROSITE" id="PS51915"/>
    </source>
</evidence>
<keyword evidence="3" id="KW-0677">Repeat</keyword>
<name>A0A182NKX7_9DIPT</name>
<reference evidence="13" key="1">
    <citation type="submission" date="2013-03" db="EMBL/GenBank/DDBJ databases">
        <title>The Genome Sequence of Anopheles dirus WRAIR2.</title>
        <authorList>
            <consortium name="The Broad Institute Genomics Platform"/>
            <person name="Neafsey D.E."/>
            <person name="Walton C."/>
            <person name="Walker B."/>
            <person name="Young S.K."/>
            <person name="Zeng Q."/>
            <person name="Gargeya S."/>
            <person name="Fitzgerald M."/>
            <person name="Haas B."/>
            <person name="Abouelleil A."/>
            <person name="Allen A.W."/>
            <person name="Alvarado L."/>
            <person name="Arachchi H.M."/>
            <person name="Berlin A.M."/>
            <person name="Chapman S.B."/>
            <person name="Gainer-Dewar J."/>
            <person name="Goldberg J."/>
            <person name="Griggs A."/>
            <person name="Gujja S."/>
            <person name="Hansen M."/>
            <person name="Howarth C."/>
            <person name="Imamovic A."/>
            <person name="Ireland A."/>
            <person name="Larimer J."/>
            <person name="McCowan C."/>
            <person name="Murphy C."/>
            <person name="Pearson M."/>
            <person name="Poon T.W."/>
            <person name="Priest M."/>
            <person name="Roberts A."/>
            <person name="Saif S."/>
            <person name="Shea T."/>
            <person name="Sisk P."/>
            <person name="Sykes S."/>
            <person name="Wortman J."/>
            <person name="Nusbaum C."/>
            <person name="Birren B."/>
        </authorList>
    </citation>
    <scope>NUCLEOTIDE SEQUENCE [LARGE SCALE GENOMIC DNA]</scope>
    <source>
        <strain evidence="13">WRAIR2</strain>
    </source>
</reference>
<dbReference type="PROSITE" id="PS51915">
    <property type="entry name" value="ZAD"/>
    <property type="match status" value="1"/>
</dbReference>
<dbReference type="PROSITE" id="PS00028">
    <property type="entry name" value="ZINC_FINGER_C2H2_1"/>
    <property type="match status" value="2"/>
</dbReference>
<evidence type="ECO:0008006" key="14">
    <source>
        <dbReference type="Google" id="ProtNLM"/>
    </source>
</evidence>
<proteinExistence type="predicted"/>
<feature type="domain" description="C2H2-type" evidence="10">
    <location>
        <begin position="259"/>
        <end position="286"/>
    </location>
</feature>
<feature type="compositionally biased region" description="Low complexity" evidence="9">
    <location>
        <begin position="164"/>
        <end position="184"/>
    </location>
</feature>
<dbReference type="PANTHER" id="PTHR16515:SF66">
    <property type="entry name" value="C2H2-TYPE DOMAIN-CONTAINING PROTEIN"/>
    <property type="match status" value="1"/>
</dbReference>
<evidence type="ECO:0000256" key="5">
    <source>
        <dbReference type="ARBA" id="ARBA00022833"/>
    </source>
</evidence>
<feature type="domain" description="ZAD" evidence="11">
    <location>
        <begin position="16"/>
        <end position="93"/>
    </location>
</feature>
<protein>
    <recommendedName>
        <fullName evidence="14">Protein krueppel</fullName>
    </recommendedName>
</protein>
<dbReference type="Gene3D" id="3.40.1800.20">
    <property type="match status" value="1"/>
</dbReference>
<feature type="region of interest" description="Disordered" evidence="9">
    <location>
        <begin position="164"/>
        <end position="201"/>
    </location>
</feature>
<dbReference type="VEuPathDB" id="VectorBase:ADIR008307"/>
<keyword evidence="5 8" id="KW-0862">Zinc</keyword>
<dbReference type="PROSITE" id="PS50157">
    <property type="entry name" value="ZINC_FINGER_C2H2_2"/>
    <property type="match status" value="4"/>
</dbReference>
<dbReference type="InterPro" id="IPR012934">
    <property type="entry name" value="Znf_AD"/>
</dbReference>
<keyword evidence="13" id="KW-1185">Reference proteome</keyword>
<reference evidence="12" key="2">
    <citation type="submission" date="2020-05" db="UniProtKB">
        <authorList>
            <consortium name="EnsemblMetazoa"/>
        </authorList>
    </citation>
    <scope>IDENTIFICATION</scope>
    <source>
        <strain evidence="12">WRAIR2</strain>
    </source>
</reference>
<evidence type="ECO:0000313" key="13">
    <source>
        <dbReference type="Proteomes" id="UP000075884"/>
    </source>
</evidence>